<dbReference type="EMBL" id="NQMN01000002">
    <property type="protein sequence ID" value="PAF55027.1"/>
    <property type="molecule type" value="Genomic_DNA"/>
</dbReference>
<gene>
    <name evidence="4" type="ORF">CJF60_04830</name>
</gene>
<comment type="similarity">
    <text evidence="1">Belongs to the ABC transporter superfamily.</text>
</comment>
<evidence type="ECO:0000313" key="4">
    <source>
        <dbReference type="EMBL" id="PAF55027.1"/>
    </source>
</evidence>
<keyword evidence="5" id="KW-1185">Reference proteome</keyword>
<evidence type="ECO:0000259" key="3">
    <source>
        <dbReference type="PROSITE" id="PS50893"/>
    </source>
</evidence>
<evidence type="ECO:0000313" key="5">
    <source>
        <dbReference type="Proteomes" id="UP000217033"/>
    </source>
</evidence>
<dbReference type="PROSITE" id="PS50893">
    <property type="entry name" value="ABC_TRANSPORTER_2"/>
    <property type="match status" value="1"/>
</dbReference>
<proteinExistence type="inferred from homology"/>
<evidence type="ECO:0000256" key="1">
    <source>
        <dbReference type="ARBA" id="ARBA00005417"/>
    </source>
</evidence>
<sequence length="241" mass="28516">MLKILNASFKLQDQKNNVLKNINFEIEEGQIIAIADRKTSGESDFLKIFLKELILSEGFISYKGHDFEKLSKNVRLEYWKSIHYSSNLTYALEYETVYEELQRWIPKTKTIQKFFRLVDDEQDRKIYDVLTMVDLIPKTFAITKTLDPTSRAKLELGQLLISDKTFILADDPTSYIDSTLSSWYVEMVKDYCHKNKATMIFVSRDLDLLRDHFDNFYYLDNRKLRKASKAEFLKLIEENKI</sequence>
<dbReference type="Pfam" id="PF00005">
    <property type="entry name" value="ABC_tran"/>
    <property type="match status" value="1"/>
</dbReference>
<dbReference type="InterPro" id="IPR050153">
    <property type="entry name" value="Metal_Ion_Import_ABC"/>
</dbReference>
<dbReference type="InterPro" id="IPR003439">
    <property type="entry name" value="ABC_transporter-like_ATP-bd"/>
</dbReference>
<accession>A0ABX4H555</accession>
<keyword evidence="2" id="KW-0813">Transport</keyword>
<dbReference type="PANTHER" id="PTHR42734">
    <property type="entry name" value="METAL TRANSPORT SYSTEM ATP-BINDING PROTEIN TM_0124-RELATED"/>
    <property type="match status" value="1"/>
</dbReference>
<dbReference type="InterPro" id="IPR027417">
    <property type="entry name" value="P-loop_NTPase"/>
</dbReference>
<dbReference type="RefSeq" id="WP_084232245.1">
    <property type="nucleotide sequence ID" value="NZ_FWXE01000005.1"/>
</dbReference>
<dbReference type="Proteomes" id="UP000217033">
    <property type="component" value="Unassembled WGS sequence"/>
</dbReference>
<comment type="caution">
    <text evidence="4">The sequence shown here is derived from an EMBL/GenBank/DDBJ whole genome shotgun (WGS) entry which is preliminary data.</text>
</comment>
<name>A0ABX4H555_9BACT</name>
<organism evidence="4 5">
    <name type="scientific">Mycoplasmopsis agassizii</name>
    <dbReference type="NCBI Taxonomy" id="33922"/>
    <lineage>
        <taxon>Bacteria</taxon>
        <taxon>Bacillati</taxon>
        <taxon>Mycoplasmatota</taxon>
        <taxon>Mycoplasmoidales</taxon>
        <taxon>Metamycoplasmataceae</taxon>
        <taxon>Mycoplasmopsis</taxon>
    </lineage>
</organism>
<dbReference type="Gene3D" id="3.40.50.300">
    <property type="entry name" value="P-loop containing nucleotide triphosphate hydrolases"/>
    <property type="match status" value="1"/>
</dbReference>
<feature type="domain" description="ABC transporter" evidence="3">
    <location>
        <begin position="2"/>
        <end position="241"/>
    </location>
</feature>
<dbReference type="PANTHER" id="PTHR42734:SF6">
    <property type="entry name" value="MOLYBDATE IMPORT ATP-BINDING PROTEIN MOLC"/>
    <property type="match status" value="1"/>
</dbReference>
<evidence type="ECO:0000256" key="2">
    <source>
        <dbReference type="ARBA" id="ARBA00022448"/>
    </source>
</evidence>
<reference evidence="4" key="1">
    <citation type="submission" date="2017-08" db="EMBL/GenBank/DDBJ databases">
        <authorList>
            <person name="Alvarez-Ponce D."/>
            <person name="Weitzman C.L."/>
            <person name="Tillett R.L."/>
            <person name="Sandmeier F.C."/>
            <person name="Tracy C.R."/>
        </authorList>
    </citation>
    <scope>NUCLEOTIDE SEQUENCE [LARGE SCALE GENOMIC DNA]</scope>
    <source>
        <strain evidence="4">PS6</strain>
    </source>
</reference>
<protein>
    <recommendedName>
        <fullName evidence="3">ABC transporter domain-containing protein</fullName>
    </recommendedName>
</protein>
<dbReference type="SUPFAM" id="SSF52540">
    <property type="entry name" value="P-loop containing nucleoside triphosphate hydrolases"/>
    <property type="match status" value="1"/>
</dbReference>